<dbReference type="OrthoDB" id="9812498at2"/>
<accession>A0A504JJQ0</accession>
<feature type="coiled-coil region" evidence="1">
    <location>
        <begin position="1050"/>
        <end position="1092"/>
    </location>
</feature>
<keyword evidence="3" id="KW-1133">Transmembrane helix</keyword>
<dbReference type="RefSeq" id="WP_140592482.1">
    <property type="nucleotide sequence ID" value="NZ_VFWZ01000002.1"/>
</dbReference>
<evidence type="ECO:0000313" key="5">
    <source>
        <dbReference type="Proteomes" id="UP000315540"/>
    </source>
</evidence>
<evidence type="ECO:0000256" key="1">
    <source>
        <dbReference type="SAM" id="Coils"/>
    </source>
</evidence>
<feature type="region of interest" description="Disordered" evidence="2">
    <location>
        <begin position="698"/>
        <end position="749"/>
    </location>
</feature>
<reference evidence="4 5" key="1">
    <citation type="submission" date="2019-06" db="EMBL/GenBank/DDBJ databases">
        <authorList>
            <person name="Meng X."/>
        </authorList>
    </citation>
    <scope>NUCLEOTIDE SEQUENCE [LARGE SCALE GENOMIC DNA]</scope>
    <source>
        <strain evidence="4 5">M625</strain>
    </source>
</reference>
<sequence>MDNFDFIKDKLEQFIKKYYINELIKGIILFLSIGILYFLLTLLIEYFLWLNSVGRTILFWLFIIVEAGLFSKFILVPILKLFKLTKGISYEKASSIIGNHFPEVSDRLLNLLQLSKNSSTSSLLLASIEQKSSQLKPIPFKLAINFKKNGRYLKYAAIPFGIIVILYIFNKTDWISDSYDRVVNYDTAYEPPAPFQFFVVNKDLNAFENKDFILKIRTTGKIVPDNATITYNDEVYFLKNTGVGEFEYTFVQPKESIEFFITANDVNSTPYDLSVVPIPALLFFEMNLDYPGYTGKKDEVLKSSGNATIPEGTKVNWIVHTRNTDRVDLKTKDSIISLKKDGKDFSYKKRVLSNFDYEITTSNQNIENYDNLSFRLNVVKDQYPELNLKSEKDSINNETLYFFGRVSDDYGLSKLRLVYYEAEENSEKKIKELKINQSNFDEFIYAFPSELDLKEGSNYAFYFEVFDNDQVNNYKATKSQVFNFRKLTQEEKEKTLLKKQDEAISGLNKSLDKFKKQDEELKSLSRLQKEKKALDFNDKKKLEDFLKRQKQQEKMMQDFSKKLKENLDEFNKNKEEEPFKDALKERLERNAERLKKNEKLLEEIEKLSDKVKKEELTQKLEKLGKENKNVKKNLEQLLELTKRYYVSEKHQKLSKELKKLSEEQEKLSEENDENNTKEKQDELNKQFEEFQKEMNELRKQNDKLKKPMDMGQNKNDEEKINDEQKEASQNLENKNQSEAKKNQKSAAQKMKEMSDAMQMQMQGSSGDQQMEDMEMLRQILDNLVDFSMEQESLMKSFKNISIDNPAYSSRLRKQSVLRENFIHIDDSLYALALRTPQISEKVIENITDIQFNIDKSLERLSENQVIQGAANQQYTITGSNELAYLLSQALDQMQNSMASSGKGKGKGGKNEFQLPDIIKNQEELNEQMGEGMKKQQGQKGGKDQQGKDSKEGSEGNEGKEGEEGKKGKGSKNGKGKRGDQQGGDQNGKNGQNQGNEDLNGELYEIYKRQVELRNALRDRIKKEGISNKLGSGLLNKMEQIEQELLEKGFNENTLRKMVDLKHELLKLEDANLQQGEENKRESKTNLRDYNNQTNQDLERAKQYFNTTEILNRQVLPLRQNHKQKVQEYFKKQYD</sequence>
<dbReference type="EMBL" id="VFWZ01000002">
    <property type="protein sequence ID" value="TPN87843.1"/>
    <property type="molecule type" value="Genomic_DNA"/>
</dbReference>
<feature type="transmembrane region" description="Helical" evidence="3">
    <location>
        <begin position="26"/>
        <end position="51"/>
    </location>
</feature>
<dbReference type="AlphaFoldDB" id="A0A504JJQ0"/>
<dbReference type="Proteomes" id="UP000315540">
    <property type="component" value="Unassembled WGS sequence"/>
</dbReference>
<feature type="compositionally biased region" description="Basic and acidic residues" evidence="2">
    <location>
        <begin position="940"/>
        <end position="966"/>
    </location>
</feature>
<comment type="caution">
    <text evidence="4">The sequence shown here is derived from an EMBL/GenBank/DDBJ whole genome shotgun (WGS) entry which is preliminary data.</text>
</comment>
<evidence type="ECO:0000256" key="2">
    <source>
        <dbReference type="SAM" id="MobiDB-lite"/>
    </source>
</evidence>
<evidence type="ECO:0008006" key="6">
    <source>
        <dbReference type="Google" id="ProtNLM"/>
    </source>
</evidence>
<keyword evidence="3" id="KW-0472">Membrane</keyword>
<feature type="compositionally biased region" description="Low complexity" evidence="2">
    <location>
        <begin position="986"/>
        <end position="995"/>
    </location>
</feature>
<keyword evidence="3" id="KW-0812">Transmembrane</keyword>
<feature type="transmembrane region" description="Helical" evidence="3">
    <location>
        <begin position="152"/>
        <end position="169"/>
    </location>
</feature>
<gene>
    <name evidence="4" type="ORF">FHK87_09730</name>
</gene>
<feature type="region of interest" description="Disordered" evidence="2">
    <location>
        <begin position="927"/>
        <end position="998"/>
    </location>
</feature>
<evidence type="ECO:0000313" key="4">
    <source>
        <dbReference type="EMBL" id="TPN87843.1"/>
    </source>
</evidence>
<feature type="transmembrane region" description="Helical" evidence="3">
    <location>
        <begin position="57"/>
        <end position="82"/>
    </location>
</feature>
<feature type="compositionally biased region" description="Low complexity" evidence="2">
    <location>
        <begin position="927"/>
        <end position="937"/>
    </location>
</feature>
<feature type="compositionally biased region" description="Basic and acidic residues" evidence="2">
    <location>
        <begin position="698"/>
        <end position="726"/>
    </location>
</feature>
<keyword evidence="5" id="KW-1185">Reference proteome</keyword>
<proteinExistence type="predicted"/>
<evidence type="ECO:0000256" key="3">
    <source>
        <dbReference type="SAM" id="Phobius"/>
    </source>
</evidence>
<keyword evidence="1" id="KW-0175">Coiled coil</keyword>
<protein>
    <recommendedName>
        <fullName evidence="6">DUF4175 family protein</fullName>
    </recommendedName>
</protein>
<name>A0A504JJQ0_9FLAO</name>
<organism evidence="4 5">
    <name type="scientific">Aquimarina algicola</name>
    <dbReference type="NCBI Taxonomy" id="2589995"/>
    <lineage>
        <taxon>Bacteria</taxon>
        <taxon>Pseudomonadati</taxon>
        <taxon>Bacteroidota</taxon>
        <taxon>Flavobacteriia</taxon>
        <taxon>Flavobacteriales</taxon>
        <taxon>Flavobacteriaceae</taxon>
        <taxon>Aquimarina</taxon>
    </lineage>
</organism>